<dbReference type="Proteomes" id="UP001187682">
    <property type="component" value="Unassembled WGS sequence"/>
</dbReference>
<reference evidence="1" key="1">
    <citation type="submission" date="2018-03" db="EMBL/GenBank/DDBJ databases">
        <authorList>
            <person name="Guldener U."/>
        </authorList>
    </citation>
    <scope>NUCLEOTIDE SEQUENCE</scope>
</reference>
<comment type="caution">
    <text evidence="1">The sequence shown here is derived from an EMBL/GenBank/DDBJ whole genome shotgun (WGS) entry which is preliminary data.</text>
</comment>
<proteinExistence type="predicted"/>
<protein>
    <submittedName>
        <fullName evidence="1">Uncharacterized protein</fullName>
    </submittedName>
</protein>
<dbReference type="EMBL" id="ONZQ02000006">
    <property type="protein sequence ID" value="SPO02241.1"/>
    <property type="molecule type" value="Genomic_DNA"/>
</dbReference>
<organism evidence="1 2">
    <name type="scientific">Cephalotrichum gorgonifer</name>
    <dbReference type="NCBI Taxonomy" id="2041049"/>
    <lineage>
        <taxon>Eukaryota</taxon>
        <taxon>Fungi</taxon>
        <taxon>Dikarya</taxon>
        <taxon>Ascomycota</taxon>
        <taxon>Pezizomycotina</taxon>
        <taxon>Sordariomycetes</taxon>
        <taxon>Hypocreomycetidae</taxon>
        <taxon>Microascales</taxon>
        <taxon>Microascaceae</taxon>
        <taxon>Cephalotrichum</taxon>
    </lineage>
</organism>
<gene>
    <name evidence="1" type="ORF">DNG_04914</name>
</gene>
<evidence type="ECO:0000313" key="1">
    <source>
        <dbReference type="EMBL" id="SPO02241.1"/>
    </source>
</evidence>
<keyword evidence="2" id="KW-1185">Reference proteome</keyword>
<evidence type="ECO:0000313" key="2">
    <source>
        <dbReference type="Proteomes" id="UP001187682"/>
    </source>
</evidence>
<name>A0AAE8MWY3_9PEZI</name>
<sequence length="138" mass="14876">MPSHTHPKDITLAKIQLSAVQVTGHAKAALTLNTPPTCGAHGASTKAILKANDIASHAKTLRVNNERIHQHCVEAEAETKSAYRATHSTGGGHVVESWTPTALDDVLARGEEAMADAHRHFEKAMEYYDGMLTSRSRA</sequence>
<dbReference type="AlphaFoldDB" id="A0AAE8MWY3"/>
<accession>A0AAE8MWY3</accession>